<dbReference type="InterPro" id="IPR005801">
    <property type="entry name" value="ADC_synthase"/>
</dbReference>
<dbReference type="InterPro" id="IPR036038">
    <property type="entry name" value="Aminotransferase-like"/>
</dbReference>
<dbReference type="Gene3D" id="3.60.120.10">
    <property type="entry name" value="Anthranilate synthase"/>
    <property type="match status" value="1"/>
</dbReference>
<dbReference type="SUPFAM" id="SSF56752">
    <property type="entry name" value="D-aminoacid aminotransferase-like PLP-dependent enzymes"/>
    <property type="match status" value="1"/>
</dbReference>
<proteinExistence type="inferred from homology"/>
<evidence type="ECO:0000313" key="9">
    <source>
        <dbReference type="Proteomes" id="UP000570514"/>
    </source>
</evidence>
<reference evidence="8 9" key="1">
    <citation type="submission" date="2020-03" db="EMBL/GenBank/DDBJ databases">
        <title>Genomic Encyclopedia of Type Strains, Phase IV (KMG-IV): sequencing the most valuable type-strain genomes for metagenomic binning, comparative biology and taxonomic classification.</title>
        <authorList>
            <person name="Goeker M."/>
        </authorList>
    </citation>
    <scope>NUCLEOTIDE SEQUENCE [LARGE SCALE GENOMIC DNA]</scope>
    <source>
        <strain evidence="8 9">DSM 19867</strain>
    </source>
</reference>
<dbReference type="GO" id="GO:0046820">
    <property type="term" value="F:4-amino-4-deoxychorismate synthase activity"/>
    <property type="evidence" value="ECO:0007669"/>
    <property type="project" value="TreeGrafter"/>
</dbReference>
<sequence length="588" mass="63873">MTRPVLLLDDVTECSLRSFIAPKAVLRADRSEEVAPLLLALEAARAAGNYVAGYFSYELGYVLEPKLLARLPDGRRGPLAWFGVFDAPEVLSGEAASGALIAWQQGRAYAGPLTPEWDETAYRARFDRVKAYIAAGDIYQANLSFRSRFAFQGDPLALYAGLRQAAGARYGAYVEDGERHILSLSPELFFDLSADGVLTAKPMKGTAGRGADPAADARAQEALAQSPKDRAENLMIVDLLRNDLGRIAETGSVSVPSLFAVETYPTLHQMVSTITAKLKPEQGAAEVVKALFPCGSITGAPKIRAQEVLAELEESSRGVYCGAIGYFAPDGSARFNVAIRTMTISGGRGELGIGGGVVQDSRGEDEYAEALLKARYFTQGRKPLELIETLRWSKAEGFVRLERHFARMARSAAALGLSFDPSRAQDVLDEATYALALPEQDAVAHRLRLTLDEAGEIGCTTGRLGPAKEHWRCTISPTRLQSTDLLARHKTNWRAHYESAFSAQCPPFDEVIFLNEKGEVVEASRTNIFVERDGVLLTPPLSSGCLPGILREELLDTDRAREALLTPEDLEGGFYLGNSLRGLIRASL</sequence>
<evidence type="ECO:0000256" key="3">
    <source>
        <dbReference type="ARBA" id="ARBA00014472"/>
    </source>
</evidence>
<dbReference type="InterPro" id="IPR043131">
    <property type="entry name" value="BCAT-like_N"/>
</dbReference>
<evidence type="ECO:0000256" key="1">
    <source>
        <dbReference type="ARBA" id="ARBA00001933"/>
    </source>
</evidence>
<dbReference type="RefSeq" id="WP_167079633.1">
    <property type="nucleotide sequence ID" value="NZ_BAAADC010000001.1"/>
</dbReference>
<comment type="cofactor">
    <cofactor evidence="1 6">
        <name>pyridoxal 5'-phosphate</name>
        <dbReference type="ChEBI" id="CHEBI:597326"/>
    </cofactor>
</comment>
<dbReference type="PANTHER" id="PTHR11236:SF50">
    <property type="entry name" value="AMINODEOXYCHORISMATE SYNTHASE COMPONENT 1"/>
    <property type="match status" value="1"/>
</dbReference>
<dbReference type="GO" id="GO:0009396">
    <property type="term" value="P:folic acid-containing compound biosynthetic process"/>
    <property type="evidence" value="ECO:0007669"/>
    <property type="project" value="InterPro"/>
</dbReference>
<dbReference type="InterPro" id="IPR019999">
    <property type="entry name" value="Anth_synth_I-like"/>
</dbReference>
<dbReference type="PANTHER" id="PTHR11236">
    <property type="entry name" value="AMINOBENZOATE/ANTHRANILATE SYNTHASE"/>
    <property type="match status" value="1"/>
</dbReference>
<dbReference type="NCBIfam" id="TIGR00553">
    <property type="entry name" value="pabB"/>
    <property type="match status" value="1"/>
</dbReference>
<dbReference type="PROSITE" id="PS00770">
    <property type="entry name" value="AA_TRANSFER_CLASS_4"/>
    <property type="match status" value="1"/>
</dbReference>
<evidence type="ECO:0000259" key="7">
    <source>
        <dbReference type="Pfam" id="PF00425"/>
    </source>
</evidence>
<dbReference type="Gene3D" id="3.30.470.10">
    <property type="match status" value="1"/>
</dbReference>
<keyword evidence="8" id="KW-0456">Lyase</keyword>
<keyword evidence="9" id="KW-1185">Reference proteome</keyword>
<keyword evidence="4 6" id="KW-0663">Pyridoxal phosphate</keyword>
<feature type="domain" description="Chorismate-utilising enzyme C-terminal" evidence="7">
    <location>
        <begin position="119"/>
        <end position="373"/>
    </location>
</feature>
<dbReference type="Pfam" id="PF01063">
    <property type="entry name" value="Aminotran_4"/>
    <property type="match status" value="1"/>
</dbReference>
<evidence type="ECO:0000256" key="2">
    <source>
        <dbReference type="ARBA" id="ARBA00009320"/>
    </source>
</evidence>
<dbReference type="InterPro" id="IPR043132">
    <property type="entry name" value="BCAT-like_C"/>
</dbReference>
<dbReference type="SUPFAM" id="SSF56322">
    <property type="entry name" value="ADC synthase"/>
    <property type="match status" value="1"/>
</dbReference>
<evidence type="ECO:0000256" key="4">
    <source>
        <dbReference type="ARBA" id="ARBA00022898"/>
    </source>
</evidence>
<dbReference type="PRINTS" id="PR00095">
    <property type="entry name" value="ANTSNTHASEI"/>
</dbReference>
<dbReference type="InterPro" id="IPR005802">
    <property type="entry name" value="ADC_synth_comp_1"/>
</dbReference>
<comment type="caution">
    <text evidence="8">The sequence shown here is derived from an EMBL/GenBank/DDBJ whole genome shotgun (WGS) entry which is preliminary data.</text>
</comment>
<dbReference type="InterPro" id="IPR015890">
    <property type="entry name" value="Chorismate_C"/>
</dbReference>
<dbReference type="InterPro" id="IPR001544">
    <property type="entry name" value="Aminotrans_IV"/>
</dbReference>
<name>A0A846MUJ8_9PROT</name>
<dbReference type="Pfam" id="PF00425">
    <property type="entry name" value="Chorismate_bind"/>
    <property type="match status" value="1"/>
</dbReference>
<dbReference type="GO" id="GO:0016829">
    <property type="term" value="F:lyase activity"/>
    <property type="evidence" value="ECO:0007669"/>
    <property type="project" value="UniProtKB-KW"/>
</dbReference>
<dbReference type="AlphaFoldDB" id="A0A846MUJ8"/>
<comment type="similarity">
    <text evidence="2 5">Belongs to the class-IV pyridoxal-phosphate-dependent aminotransferase family.</text>
</comment>
<gene>
    <name evidence="8" type="ORF">FHS83_000005</name>
</gene>
<protein>
    <recommendedName>
        <fullName evidence="3">Probable branched-chain-amino-acid aminotransferase</fullName>
    </recommendedName>
</protein>
<dbReference type="Gene3D" id="3.20.10.10">
    <property type="entry name" value="D-amino Acid Aminotransferase, subunit A, domain 2"/>
    <property type="match status" value="1"/>
</dbReference>
<dbReference type="NCBIfam" id="NF005698">
    <property type="entry name" value="PRK07508.1"/>
    <property type="match status" value="1"/>
</dbReference>
<evidence type="ECO:0000256" key="6">
    <source>
        <dbReference type="RuleBase" id="RU004516"/>
    </source>
</evidence>
<evidence type="ECO:0000256" key="5">
    <source>
        <dbReference type="RuleBase" id="RU004106"/>
    </source>
</evidence>
<keyword evidence="8" id="KW-0032">Aminotransferase</keyword>
<dbReference type="EMBL" id="JAASRM010000001">
    <property type="protein sequence ID" value="NIK86687.1"/>
    <property type="molecule type" value="Genomic_DNA"/>
</dbReference>
<dbReference type="Proteomes" id="UP000570514">
    <property type="component" value="Unassembled WGS sequence"/>
</dbReference>
<keyword evidence="8" id="KW-0808">Transferase</keyword>
<dbReference type="NCBIfam" id="NF005729">
    <property type="entry name" value="PRK07546.1-3"/>
    <property type="match status" value="1"/>
</dbReference>
<evidence type="ECO:0000313" key="8">
    <source>
        <dbReference type="EMBL" id="NIK86687.1"/>
    </source>
</evidence>
<dbReference type="InterPro" id="IPR018300">
    <property type="entry name" value="Aminotrans_IV_CS"/>
</dbReference>
<organism evidence="8 9">
    <name type="scientific">Rhizomicrobium palustre</name>
    <dbReference type="NCBI Taxonomy" id="189966"/>
    <lineage>
        <taxon>Bacteria</taxon>
        <taxon>Pseudomonadati</taxon>
        <taxon>Pseudomonadota</taxon>
        <taxon>Alphaproteobacteria</taxon>
        <taxon>Micropepsales</taxon>
        <taxon>Micropepsaceae</taxon>
        <taxon>Rhizomicrobium</taxon>
    </lineage>
</organism>
<accession>A0A846MUJ8</accession>
<dbReference type="GO" id="GO:0000162">
    <property type="term" value="P:L-tryptophan biosynthetic process"/>
    <property type="evidence" value="ECO:0007669"/>
    <property type="project" value="TreeGrafter"/>
</dbReference>